<dbReference type="OrthoDB" id="9807740at2"/>
<dbReference type="PANTHER" id="PTHR46986">
    <property type="entry name" value="ENDORIBONUCLEASE YBEY, CHLOROPLASTIC"/>
    <property type="match status" value="1"/>
</dbReference>
<accession>A0A0H5BB30</accession>
<sequence length="183" mass="19022">MKPSLKPRGPGPALENCGAPGPAQRLDTELSVDCLRWAEVAEVAAVVARAAEAAFAAVPDAPTPAEVSIALVDDAAIRQLNRDFRGKDQPTNVLSFPAPPFGVPGAPVLLGDIAVAFETSAAEAAAEAKSISDHLSHLVVHGVLHLLGFDHLDTEDAEHMEAAERDILAALGIADPYAVRDAD</sequence>
<keyword evidence="11" id="KW-1185">Reference proteome</keyword>
<dbReference type="Proteomes" id="UP000065734">
    <property type="component" value="Chromosome I"/>
</dbReference>
<dbReference type="AlphaFoldDB" id="A0A0H5BB30"/>
<evidence type="ECO:0000256" key="2">
    <source>
        <dbReference type="ARBA" id="ARBA00022722"/>
    </source>
</evidence>
<dbReference type="PROSITE" id="PS01306">
    <property type="entry name" value="UPF0054"/>
    <property type="match status" value="1"/>
</dbReference>
<reference evidence="9" key="1">
    <citation type="journal article" date="2015" name="Genome Announc.">
        <title>Complete Genome Sequence of the Bacteriochlorophyll b-Producing Photosynthetic Bacterium Blastochloris viridis.</title>
        <authorList>
            <person name="Tsukatani Y."/>
            <person name="Hirose Y."/>
            <person name="Harada J."/>
            <person name="Misawa N."/>
            <person name="Mori K."/>
            <person name="Inoue K."/>
            <person name="Tamiaki H."/>
        </authorList>
    </citation>
    <scope>NUCLEOTIDE SEQUENCE [LARGE SCALE GENOMIC DNA]</scope>
    <source>
        <strain evidence="9">DSM 133</strain>
    </source>
</reference>
<dbReference type="GO" id="GO:0008270">
    <property type="term" value="F:zinc ion binding"/>
    <property type="evidence" value="ECO:0007669"/>
    <property type="project" value="UniProtKB-UniRule"/>
</dbReference>
<evidence type="ECO:0000256" key="8">
    <source>
        <dbReference type="SAM" id="MobiDB-lite"/>
    </source>
</evidence>
<evidence type="ECO:0000256" key="4">
    <source>
        <dbReference type="ARBA" id="ARBA00022759"/>
    </source>
</evidence>
<keyword evidence="7" id="KW-0698">rRNA processing</keyword>
<protein>
    <recommendedName>
        <fullName evidence="7">Endoribonuclease YbeY</fullName>
        <ecNumber evidence="7">3.1.-.-</ecNumber>
    </recommendedName>
</protein>
<dbReference type="SUPFAM" id="SSF55486">
    <property type="entry name" value="Metalloproteases ('zincins'), catalytic domain"/>
    <property type="match status" value="1"/>
</dbReference>
<organism evidence="10 11">
    <name type="scientific">Blastochloris viridis</name>
    <name type="common">Rhodopseudomonas viridis</name>
    <dbReference type="NCBI Taxonomy" id="1079"/>
    <lineage>
        <taxon>Bacteria</taxon>
        <taxon>Pseudomonadati</taxon>
        <taxon>Pseudomonadota</taxon>
        <taxon>Alphaproteobacteria</taxon>
        <taxon>Hyphomicrobiales</taxon>
        <taxon>Blastochloridaceae</taxon>
        <taxon>Blastochloris</taxon>
    </lineage>
</organism>
<name>A0A0H5BB30_BLAVI</name>
<keyword evidence="3 7" id="KW-0479">Metal-binding</keyword>
<dbReference type="GO" id="GO:0004521">
    <property type="term" value="F:RNA endonuclease activity"/>
    <property type="evidence" value="ECO:0007669"/>
    <property type="project" value="UniProtKB-UniRule"/>
</dbReference>
<keyword evidence="2 7" id="KW-0540">Nuclease</keyword>
<dbReference type="EC" id="3.1.-.-" evidence="7"/>
<feature type="region of interest" description="Disordered" evidence="8">
    <location>
        <begin position="1"/>
        <end position="20"/>
    </location>
</feature>
<dbReference type="Pfam" id="PF02130">
    <property type="entry name" value="YbeY"/>
    <property type="match status" value="1"/>
</dbReference>
<evidence type="ECO:0000313" key="10">
    <source>
        <dbReference type="EMBL" id="CUU41076.1"/>
    </source>
</evidence>
<feature type="binding site" evidence="7">
    <location>
        <position position="141"/>
    </location>
    <ligand>
        <name>Zn(2+)</name>
        <dbReference type="ChEBI" id="CHEBI:29105"/>
        <note>catalytic</note>
    </ligand>
</feature>
<dbReference type="GO" id="GO:0006364">
    <property type="term" value="P:rRNA processing"/>
    <property type="evidence" value="ECO:0007669"/>
    <property type="project" value="UniProtKB-UniRule"/>
</dbReference>
<evidence type="ECO:0000256" key="7">
    <source>
        <dbReference type="HAMAP-Rule" id="MF_00009"/>
    </source>
</evidence>
<comment type="similarity">
    <text evidence="1 7">Belongs to the endoribonuclease YbeY family.</text>
</comment>
<keyword evidence="6 7" id="KW-0862">Zinc</keyword>
<evidence type="ECO:0000256" key="3">
    <source>
        <dbReference type="ARBA" id="ARBA00022723"/>
    </source>
</evidence>
<evidence type="ECO:0000256" key="6">
    <source>
        <dbReference type="ARBA" id="ARBA00022833"/>
    </source>
</evidence>
<comment type="subcellular location">
    <subcellularLocation>
        <location evidence="7">Cytoplasm</location>
    </subcellularLocation>
</comment>
<feature type="binding site" evidence="7">
    <location>
        <position position="145"/>
    </location>
    <ligand>
        <name>Zn(2+)</name>
        <dbReference type="ChEBI" id="CHEBI:29105"/>
        <note>catalytic</note>
    </ligand>
</feature>
<dbReference type="PANTHER" id="PTHR46986:SF1">
    <property type="entry name" value="ENDORIBONUCLEASE YBEY, CHLOROPLASTIC"/>
    <property type="match status" value="1"/>
</dbReference>
<comment type="cofactor">
    <cofactor evidence="7">
        <name>Zn(2+)</name>
        <dbReference type="ChEBI" id="CHEBI:29105"/>
    </cofactor>
    <text evidence="7">Binds 1 zinc ion.</text>
</comment>
<dbReference type="STRING" id="1079.BVIR_618"/>
<dbReference type="GO" id="GO:0004222">
    <property type="term" value="F:metalloendopeptidase activity"/>
    <property type="evidence" value="ECO:0007669"/>
    <property type="project" value="InterPro"/>
</dbReference>
<reference evidence="10" key="2">
    <citation type="submission" date="2015-11" db="EMBL/GenBank/DDBJ databases">
        <authorList>
            <person name="Zhang Y."/>
            <person name="Guo Z."/>
        </authorList>
    </citation>
    <scope>NUCLEOTIDE SEQUENCE</scope>
    <source>
        <strain evidence="10">1</strain>
    </source>
</reference>
<keyword evidence="4 7" id="KW-0255">Endonuclease</keyword>
<reference evidence="11" key="3">
    <citation type="journal article" date="2016" name="Genome Announc.">
        <title>Revised genome sequence of the purple photosynthetic bacterium Blastochloris viridis.</title>
        <authorList>
            <person name="Liu L.N."/>
            <person name="Faulkner M."/>
            <person name="Liu X."/>
            <person name="Huang F."/>
            <person name="Darby A.C."/>
            <person name="Hall N."/>
        </authorList>
    </citation>
    <scope>NUCLEOTIDE SEQUENCE [LARGE SCALE GENOMIC DNA]</scope>
    <source>
        <strain evidence="11">ATCC 19567 / DSM 133 / F</strain>
    </source>
</reference>
<comment type="function">
    <text evidence="7">Single strand-specific metallo-endoribonuclease involved in late-stage 70S ribosome quality control and in maturation of the 3' terminus of the 16S rRNA.</text>
</comment>
<feature type="binding site" evidence="7">
    <location>
        <position position="151"/>
    </location>
    <ligand>
        <name>Zn(2+)</name>
        <dbReference type="ChEBI" id="CHEBI:29105"/>
        <note>catalytic</note>
    </ligand>
</feature>
<dbReference type="InterPro" id="IPR020549">
    <property type="entry name" value="YbeY_CS"/>
</dbReference>
<dbReference type="InterPro" id="IPR002036">
    <property type="entry name" value="YbeY"/>
</dbReference>
<keyword evidence="7" id="KW-0963">Cytoplasm</keyword>
<dbReference type="KEGG" id="bvr:BVIR_618"/>
<dbReference type="EMBL" id="AP014854">
    <property type="protein sequence ID" value="BAR98309.1"/>
    <property type="molecule type" value="Genomic_DNA"/>
</dbReference>
<dbReference type="Gene3D" id="3.40.390.30">
    <property type="entry name" value="Metalloproteases ('zincins'), catalytic domain"/>
    <property type="match status" value="1"/>
</dbReference>
<evidence type="ECO:0000256" key="5">
    <source>
        <dbReference type="ARBA" id="ARBA00022801"/>
    </source>
</evidence>
<gene>
    <name evidence="7" type="primary">ybeY</name>
    <name evidence="9" type="ORF">BV133_716</name>
    <name evidence="10" type="ORF">BVIRIDIS_00620</name>
</gene>
<dbReference type="PATRIC" id="fig|1079.6.peg.637"/>
<evidence type="ECO:0000313" key="9">
    <source>
        <dbReference type="EMBL" id="BAR98309.1"/>
    </source>
</evidence>
<evidence type="ECO:0000256" key="1">
    <source>
        <dbReference type="ARBA" id="ARBA00010875"/>
    </source>
</evidence>
<dbReference type="NCBIfam" id="TIGR00043">
    <property type="entry name" value="rRNA maturation RNase YbeY"/>
    <property type="match status" value="1"/>
</dbReference>
<keyword evidence="5 7" id="KW-0378">Hydrolase</keyword>
<dbReference type="GO" id="GO:0005737">
    <property type="term" value="C:cytoplasm"/>
    <property type="evidence" value="ECO:0007669"/>
    <property type="project" value="UniProtKB-SubCell"/>
</dbReference>
<dbReference type="HAMAP" id="MF_00009">
    <property type="entry name" value="Endoribonucl_YbeY"/>
    <property type="match status" value="1"/>
</dbReference>
<proteinExistence type="inferred from homology"/>
<keyword evidence="7" id="KW-0690">Ribosome biogenesis</keyword>
<dbReference type="EMBL" id="LN907867">
    <property type="protein sequence ID" value="CUU41076.1"/>
    <property type="molecule type" value="Genomic_DNA"/>
</dbReference>
<dbReference type="InterPro" id="IPR023091">
    <property type="entry name" value="MetalPrtase_cat_dom_sf_prd"/>
</dbReference>
<evidence type="ECO:0000313" key="11">
    <source>
        <dbReference type="Proteomes" id="UP000065734"/>
    </source>
</evidence>